<proteinExistence type="predicted"/>
<dbReference type="EMBL" id="FOYX01000003">
    <property type="protein sequence ID" value="SFR84056.1"/>
    <property type="molecule type" value="Genomic_DNA"/>
</dbReference>
<reference evidence="2" key="1">
    <citation type="submission" date="2016-10" db="EMBL/GenBank/DDBJ databases">
        <authorList>
            <person name="Varghese N."/>
            <person name="Submissions S."/>
        </authorList>
    </citation>
    <scope>NUCLEOTIDE SEQUENCE [LARGE SCALE GENOMIC DNA]</scope>
    <source>
        <strain evidence="2">DSM 19891</strain>
    </source>
</reference>
<organism evidence="1 2">
    <name type="scientific">Maribacter stanieri</name>
    <dbReference type="NCBI Taxonomy" id="440514"/>
    <lineage>
        <taxon>Bacteria</taxon>
        <taxon>Pseudomonadati</taxon>
        <taxon>Bacteroidota</taxon>
        <taxon>Flavobacteriia</taxon>
        <taxon>Flavobacteriales</taxon>
        <taxon>Flavobacteriaceae</taxon>
        <taxon>Maribacter</taxon>
    </lineage>
</organism>
<dbReference type="RefSeq" id="WP_091904444.1">
    <property type="nucleotide sequence ID" value="NZ_FOYX01000003.1"/>
</dbReference>
<evidence type="ECO:0000313" key="2">
    <source>
        <dbReference type="Proteomes" id="UP000199462"/>
    </source>
</evidence>
<dbReference type="Proteomes" id="UP000199462">
    <property type="component" value="Unassembled WGS sequence"/>
</dbReference>
<keyword evidence="2" id="KW-1185">Reference proteome</keyword>
<evidence type="ECO:0000313" key="1">
    <source>
        <dbReference type="EMBL" id="SFR84056.1"/>
    </source>
</evidence>
<protein>
    <submittedName>
        <fullName evidence="1">Uncharacterized protein</fullName>
    </submittedName>
</protein>
<accession>A0A1I6JYL5</accession>
<name>A0A1I6JYL5_9FLAO</name>
<dbReference type="AlphaFoldDB" id="A0A1I6JYL5"/>
<sequence>MKHTIILIALLAYTSLSASKFESYVYICKGKSSKKYHYSPNCRGLSNCSTDTYKVSLSRARQINRTLCGWED</sequence>
<gene>
    <name evidence="1" type="ORF">SAMN04488010_3242</name>
</gene>